<feature type="domain" description="NFACT RNA-binding" evidence="2">
    <location>
        <begin position="355"/>
        <end position="444"/>
    </location>
</feature>
<dbReference type="Pfam" id="PF05670">
    <property type="entry name" value="NFACT-R_1"/>
    <property type="match status" value="1"/>
</dbReference>
<dbReference type="InterPro" id="IPR008532">
    <property type="entry name" value="NFACT_RNA-bd"/>
</dbReference>
<keyword evidence="1" id="KW-0175">Coiled coil</keyword>
<dbReference type="InterPro" id="IPR051608">
    <property type="entry name" value="RQC_Subunit_NEMF"/>
</dbReference>
<evidence type="ECO:0000259" key="2">
    <source>
        <dbReference type="Pfam" id="PF05670"/>
    </source>
</evidence>
<organism evidence="3">
    <name type="scientific">bioreactor metagenome</name>
    <dbReference type="NCBI Taxonomy" id="1076179"/>
    <lineage>
        <taxon>unclassified sequences</taxon>
        <taxon>metagenomes</taxon>
        <taxon>ecological metagenomes</taxon>
    </lineage>
</organism>
<dbReference type="GO" id="GO:0072344">
    <property type="term" value="P:rescue of stalled ribosome"/>
    <property type="evidence" value="ECO:0007669"/>
    <property type="project" value="TreeGrafter"/>
</dbReference>
<evidence type="ECO:0000256" key="1">
    <source>
        <dbReference type="SAM" id="Coils"/>
    </source>
</evidence>
<comment type="caution">
    <text evidence="3">The sequence shown here is derived from an EMBL/GenBank/DDBJ whole genome shotgun (WGS) entry which is preliminary data.</text>
</comment>
<dbReference type="PANTHER" id="PTHR15239">
    <property type="entry name" value="NUCLEAR EXPORT MEDIATOR FACTOR NEMF"/>
    <property type="match status" value="1"/>
</dbReference>
<dbReference type="GO" id="GO:1990112">
    <property type="term" value="C:RQC complex"/>
    <property type="evidence" value="ECO:0007669"/>
    <property type="project" value="TreeGrafter"/>
</dbReference>
<dbReference type="GO" id="GO:0043023">
    <property type="term" value="F:ribosomal large subunit binding"/>
    <property type="evidence" value="ECO:0007669"/>
    <property type="project" value="TreeGrafter"/>
</dbReference>
<sequence length="477" mass="54675">MSLNWREIALILEELPLVGSSLQQTIQHDFHSLSWNFYHQQAGRWTLYTELGTPFSRLHLASEALSIAQQGKTAKLQRFIQFLRANVEGSKVIEVSQHGCDRLVFLKLDNHGTILHLYLRFYSGPGANIIITDEQNIILELLYRRPGRGEQNGLPFLLGEPKTDVDDSFTVRPRTDSSFNRQIEQEYGSQSNELTFQELQHKVQAKRDRELKTLRTTLASQMHTLKASEGYERHKQTADLLSAYQHLLQDNQSSIELEDWETGYTRVIELEPKLKGRENILLYYDKYQKAKGAYENALTEVEKAKEQLDECEAHYARLLDPSMEQQAAVRAMKRELAGSLTKQQDAHQTPGLTIQSGQFTLLVGRNAKENDELLRRYARGNDYWMHTRDVPGGYVFIKYLKNKTVPLEVLLDAANLAIVFSKAKKEGKADLYYTQVKHLRRAKGGKTGLVLPTQEKNLSVTLDETRLARLLLEDDNA</sequence>
<dbReference type="Pfam" id="PF05833">
    <property type="entry name" value="NFACT_N"/>
    <property type="match status" value="2"/>
</dbReference>
<dbReference type="EMBL" id="VSSQ01007875">
    <property type="protein sequence ID" value="MPM37233.1"/>
    <property type="molecule type" value="Genomic_DNA"/>
</dbReference>
<dbReference type="Gene3D" id="2.30.310.10">
    <property type="entry name" value="ibrinogen binding protein from staphylococcus aureus domain"/>
    <property type="match status" value="1"/>
</dbReference>
<name>A0A644ZEV3_9ZZZZ</name>
<reference evidence="3" key="1">
    <citation type="submission" date="2019-08" db="EMBL/GenBank/DDBJ databases">
        <authorList>
            <person name="Kucharzyk K."/>
            <person name="Murdoch R.W."/>
            <person name="Higgins S."/>
            <person name="Loffler F."/>
        </authorList>
    </citation>
    <scope>NUCLEOTIDE SEQUENCE</scope>
</reference>
<evidence type="ECO:0000313" key="3">
    <source>
        <dbReference type="EMBL" id="MPM37233.1"/>
    </source>
</evidence>
<proteinExistence type="predicted"/>
<gene>
    <name evidence="3" type="ORF">SDC9_83840</name>
</gene>
<feature type="coiled-coil region" evidence="1">
    <location>
        <begin position="284"/>
        <end position="314"/>
    </location>
</feature>
<accession>A0A644ZEV3</accession>
<protein>
    <recommendedName>
        <fullName evidence="2">NFACT RNA-binding domain-containing protein</fullName>
    </recommendedName>
</protein>
<dbReference type="PANTHER" id="PTHR15239:SF6">
    <property type="entry name" value="RIBOSOME QUALITY CONTROL COMPLEX SUBUNIT NEMF"/>
    <property type="match status" value="1"/>
</dbReference>
<dbReference type="AlphaFoldDB" id="A0A644ZEV3"/>
<dbReference type="GO" id="GO:0000049">
    <property type="term" value="F:tRNA binding"/>
    <property type="evidence" value="ECO:0007669"/>
    <property type="project" value="TreeGrafter"/>
</dbReference>